<proteinExistence type="predicted"/>
<keyword evidence="2" id="KW-1185">Reference proteome</keyword>
<evidence type="ECO:0000313" key="1">
    <source>
        <dbReference type="EMBL" id="RYU91791.1"/>
    </source>
</evidence>
<protein>
    <submittedName>
        <fullName evidence="1">DUF1398 domain-containing protein</fullName>
    </submittedName>
</protein>
<dbReference type="Pfam" id="PF07166">
    <property type="entry name" value="DUF1398"/>
    <property type="match status" value="1"/>
</dbReference>
<evidence type="ECO:0000313" key="2">
    <source>
        <dbReference type="Proteomes" id="UP000293162"/>
    </source>
</evidence>
<dbReference type="RefSeq" id="WP_130024278.1">
    <property type="nucleotide sequence ID" value="NZ_SEWF01000091.1"/>
</dbReference>
<organism evidence="1 2">
    <name type="scientific">Emticicia agri</name>
    <dbReference type="NCBI Taxonomy" id="2492393"/>
    <lineage>
        <taxon>Bacteria</taxon>
        <taxon>Pseudomonadati</taxon>
        <taxon>Bacteroidota</taxon>
        <taxon>Cytophagia</taxon>
        <taxon>Cytophagales</taxon>
        <taxon>Leadbetterellaceae</taxon>
        <taxon>Emticicia</taxon>
    </lineage>
</organism>
<accession>A0A4Q5LQM9</accession>
<dbReference type="EMBL" id="SEWF01000091">
    <property type="protein sequence ID" value="RYU91791.1"/>
    <property type="molecule type" value="Genomic_DNA"/>
</dbReference>
<dbReference type="InterPro" id="IPR009833">
    <property type="entry name" value="DUF1398"/>
</dbReference>
<sequence>MFTLNQIKEAHAQVKSGADFPKYIQDLSALGILKYITYVQDGHSELMGANSYTLTSDARYVPLKIADESAPEAFKEYLTKHQQGQSDYPTFCKQAAETGTDKWITDIAQMTCTYYDKAGNEIVVETIPGV</sequence>
<dbReference type="SUPFAM" id="SSF160419">
    <property type="entry name" value="YdfO-like"/>
    <property type="match status" value="1"/>
</dbReference>
<dbReference type="AlphaFoldDB" id="A0A4Q5LQM9"/>
<dbReference type="Gene3D" id="3.30.1810.10">
    <property type="entry name" value="YdfO-like"/>
    <property type="match status" value="1"/>
</dbReference>
<comment type="caution">
    <text evidence="1">The sequence shown here is derived from an EMBL/GenBank/DDBJ whole genome shotgun (WGS) entry which is preliminary data.</text>
</comment>
<name>A0A4Q5LQM9_9BACT</name>
<reference evidence="1 2" key="1">
    <citation type="submission" date="2019-02" db="EMBL/GenBank/DDBJ databases">
        <title>Bacterial novel species Emticicia sp. 17J42-9 isolated from soil.</title>
        <authorList>
            <person name="Jung H.-Y."/>
        </authorList>
    </citation>
    <scope>NUCLEOTIDE SEQUENCE [LARGE SCALE GENOMIC DNA]</scope>
    <source>
        <strain evidence="1 2">17J42-9</strain>
    </source>
</reference>
<dbReference type="OrthoDB" id="1550456at2"/>
<dbReference type="Proteomes" id="UP000293162">
    <property type="component" value="Unassembled WGS sequence"/>
</dbReference>
<gene>
    <name evidence="1" type="ORF">EWM59_26730</name>
</gene>
<dbReference type="InterPro" id="IPR036696">
    <property type="entry name" value="YdfO-like_sf"/>
</dbReference>